<evidence type="ECO:0000313" key="7">
    <source>
        <dbReference type="EMBL" id="CAK7917030.1"/>
    </source>
</evidence>
<dbReference type="InterPro" id="IPR016024">
    <property type="entry name" value="ARM-type_fold"/>
</dbReference>
<feature type="domain" description="Mon2/Sec7/BIG1-like HUS" evidence="4">
    <location>
        <begin position="207"/>
        <end position="371"/>
    </location>
</feature>
<gene>
    <name evidence="7" type="primary">MON2</name>
    <name evidence="7" type="ORF">CAAN4_G06612</name>
</gene>
<dbReference type="Proteomes" id="UP001497600">
    <property type="component" value="Chromosome G"/>
</dbReference>
<dbReference type="InterPro" id="IPR032817">
    <property type="entry name" value="Mon2_C"/>
</dbReference>
<evidence type="ECO:0000313" key="8">
    <source>
        <dbReference type="Proteomes" id="UP001497600"/>
    </source>
</evidence>
<keyword evidence="1" id="KW-0813">Transport</keyword>
<dbReference type="Pfam" id="PF12783">
    <property type="entry name" value="Sec7-like_HUS"/>
    <property type="match status" value="1"/>
</dbReference>
<accession>A0ABP0EJH1</accession>
<feature type="domain" description="Mon2 C-terminal" evidence="5">
    <location>
        <begin position="922"/>
        <end position="1071"/>
    </location>
</feature>
<evidence type="ECO:0000256" key="2">
    <source>
        <dbReference type="ARBA" id="ARBA00022927"/>
    </source>
</evidence>
<evidence type="ECO:0000259" key="4">
    <source>
        <dbReference type="Pfam" id="PF12783"/>
    </source>
</evidence>
<dbReference type="Pfam" id="PF16213">
    <property type="entry name" value="DCB"/>
    <property type="match status" value="1"/>
</dbReference>
<dbReference type="Pfam" id="PF16206">
    <property type="entry name" value="Mon2_C"/>
    <property type="match status" value="1"/>
</dbReference>
<feature type="region of interest" description="Disordered" evidence="3">
    <location>
        <begin position="386"/>
        <end position="420"/>
    </location>
</feature>
<evidence type="ECO:0000256" key="1">
    <source>
        <dbReference type="ARBA" id="ARBA00022448"/>
    </source>
</evidence>
<organism evidence="7 8">
    <name type="scientific">[Candida] anglica</name>
    <dbReference type="NCBI Taxonomy" id="148631"/>
    <lineage>
        <taxon>Eukaryota</taxon>
        <taxon>Fungi</taxon>
        <taxon>Dikarya</taxon>
        <taxon>Ascomycota</taxon>
        <taxon>Saccharomycotina</taxon>
        <taxon>Pichiomycetes</taxon>
        <taxon>Debaryomycetaceae</taxon>
        <taxon>Kurtzmaniella</taxon>
    </lineage>
</organism>
<feature type="domain" description="Mon2/Sec7/BIG1-like dimerisation and cyclophilin-binding" evidence="6">
    <location>
        <begin position="3"/>
        <end position="179"/>
    </location>
</feature>
<keyword evidence="2" id="KW-0653">Protein transport</keyword>
<evidence type="ECO:0000259" key="6">
    <source>
        <dbReference type="Pfam" id="PF16213"/>
    </source>
</evidence>
<proteinExistence type="predicted"/>
<keyword evidence="8" id="KW-1185">Reference proteome</keyword>
<dbReference type="EMBL" id="OZ004259">
    <property type="protein sequence ID" value="CAK7917030.1"/>
    <property type="molecule type" value="Genomic_DNA"/>
</dbReference>
<evidence type="ECO:0000256" key="3">
    <source>
        <dbReference type="SAM" id="MobiDB-lite"/>
    </source>
</evidence>
<protein>
    <submittedName>
        <fullName evidence="7">Protein Mon2p</fullName>
    </submittedName>
</protein>
<reference evidence="7 8" key="1">
    <citation type="submission" date="2024-01" db="EMBL/GenBank/DDBJ databases">
        <authorList>
            <consortium name="Genoscope - CEA"/>
            <person name="William W."/>
        </authorList>
    </citation>
    <scope>NUCLEOTIDE SEQUENCE [LARGE SCALE GENOMIC DNA]</scope>
    <source>
        <strain evidence="7 8">29B2s-10</strain>
    </source>
</reference>
<dbReference type="SUPFAM" id="SSF48371">
    <property type="entry name" value="ARM repeat"/>
    <property type="match status" value="1"/>
</dbReference>
<dbReference type="InterPro" id="IPR032691">
    <property type="entry name" value="Mon2/Sec7/BIG1-like_HUS"/>
</dbReference>
<dbReference type="InterPro" id="IPR032629">
    <property type="entry name" value="DCB_dom"/>
</dbReference>
<sequence>MSSVQQLTSDVTSLSTEAKRRNNDIRQACDRALVVLKGYTPTQSISSPDFVPNSHDREALAKPFMLSLTHGNVKFATIAIPVLHRLIGASVVPSSALPELLESLSEAANLAVDIQLRILQCLPSVMQVYGEHIQGDLLLKLLSICSSLTANNKSTVVINTASATLQQLFSFVFDGIREESSTSSTSLTPITIDNAEVVQVSARSLEGFRIFEDLCRLASQERPEYLPPSMHIRSLSVLELIESIVASHRATFHTHRELGYLLRQRVIPTLLRALNSTGKSFQMTVRVLRIIQVLLGTQLDIVEVESEVILTFLNHILSSNDSVRTENGDLLEVHDWEQLLILEMFRNLFRDFSTVRAIFEKYDEREESRNIIQDLSSTFNSYLQRNPPKTTDILKPLQTSSLPDPTGHSNGNSNSNNLNSISYLSRQTSNMKVSILDHLDKHDPPSVIPPTYAQYLIFNILLVFSEGVAKFVTNISNGGTTANPEILEKDVDFISSIIETTYPDIAQLYEVYLFSTMDNETFHQLIRSLQKFTHTAGLLGLGSLRDGLLLLISRAIIKIDIPEESSSSTPTNATSSSLHEQGKNLLAFGESIVESLGGGSNDSPTYSNALLKPRRFNSRHVTCFRALVNLAVSLGSTLDQSWKIIWITFQWCNYYIQGPDELSGQLNNKSRDSSRENLTPKLTAADLTSLDNSKKKLYESIKEYPKASIHNLISALSSLSDRSFVDPREEEKFEAVISSAQDLQVCPYNRSYYMSKISEVLSVNSRQFIINDDNTWKLVSDYFIRNSINRSMSFNSRIHTVKSYLQVIQTITADGFAIEDVKMNNATAEKSLQGLLALLNGLYNLGAPSELLVINCETEIDLLSLTTLHQLIDHYDKFYQHSWETVFEILNTPFKAGRSDANDKAKLLLNSSFETLKLILDEFIFSLPFAQLKILIDTLFNFSMQTTDLNISFSAVSYFWLVSDSIKSKLQGKSEGKTQISTEINKEEELVAQIESAHDSDDRYQYELLDVYLLLSLSKISTDSRAQVRDGAIQTFFQIIEVHGNLLRSWRLIYDLVLPNLLNIELDISNEKFNKKEWIESLNLILSGLVSLYLSFMMDFDNDATTATYFWKGHVQYYQRLLDLRWIDLNVIIFTSFHDCLVSFEKVNVTGEIRKLLYDFWIQIPIEYDFINPLFQESLTKLMTCFPPLYHLVRDTLTVEEANSILNNFNSCARYPVLQANYSDNVKPSSLQSVVLENFRLFDSKDSRTSSNVIQQLSSILVYPFATRARIEQKLGSTKLNGKLKIPTFIAISSLSLGMLEDKIDKLDDFSILIKDKGILKLMKSLIEVVKEKFQGIEKNEVPLWVDASNVLKKVIIKIFDSEPGEIQTELWVLIFTTMQLCFDTVDKSYETATIGQYFDLSKIVFPQLSIAGASDELVKGFVKEIYTNSFLFEANELEKSLDSSSIVEYSEKLAQFDFELSFGTTEPLRATRKKQTAVVCLRELVKFSSSTDTSVLKQTSLDYFVCRSAFSLRRFIADATLLSRAPLPQIQQDELRIIMEGILQVVEVFKGDGERLAKVKTLYPLVTKTISLTSKIKGLDVLVEKVLSR</sequence>
<feature type="compositionally biased region" description="Low complexity" evidence="3">
    <location>
        <begin position="409"/>
        <end position="420"/>
    </location>
</feature>
<name>A0ABP0EJH1_9ASCO</name>
<evidence type="ECO:0000259" key="5">
    <source>
        <dbReference type="Pfam" id="PF16206"/>
    </source>
</evidence>